<name>A0ABR3UAW7_9PLEO</name>
<dbReference type="GeneID" id="96088940"/>
<sequence length="402" mass="46238">MSSSKAPLTAKEISAELNRQYKSSDFKFPTSYDKEEAVRFKAIRERMFVKRAKLRSPTGSSSTDLDDVHKDDGELLEAALPNAIDREKFWLWVHDQYRIIRTTYIAGTAEDYIKAFSETDFADRHSVGKLYQLRRALASPCILIGSWLDCRYRVNPNLRILGPDEDLIDWEDPREDAEEPIIGINLAGQRIKYQDAEYERWLIQRGDRSHESCWSGFSDESTLINGVTRFVCCEVGTVQVTDQKRGSDKDKQSDRQHTRGESWRDADWVMVVVIEEHGMAGAVWLLQNFNPTIEHTSDQYTIVPGNPNDLYGWYYFEGERDLDQVPMQRGGVKIANKITDLSETCEWTMDEHIPSTYEIRQAVLATRTQRKSPVIVRQLSKAGVGDDSSPDVSMLRIRDEDY</sequence>
<comment type="caution">
    <text evidence="1">The sequence shown here is derived from an EMBL/GenBank/DDBJ whole genome shotgun (WGS) entry which is preliminary data.</text>
</comment>
<evidence type="ECO:0000313" key="2">
    <source>
        <dbReference type="Proteomes" id="UP001578633"/>
    </source>
</evidence>
<evidence type="ECO:0000313" key="1">
    <source>
        <dbReference type="EMBL" id="KAL1793636.1"/>
    </source>
</evidence>
<proteinExistence type="predicted"/>
<accession>A0ABR3UAW7</accession>
<dbReference type="EMBL" id="JBHGVX010000008">
    <property type="protein sequence ID" value="KAL1793636.1"/>
    <property type="molecule type" value="Genomic_DNA"/>
</dbReference>
<reference evidence="1 2" key="1">
    <citation type="submission" date="2024-09" db="EMBL/GenBank/DDBJ databases">
        <title>T2T genomes of carrot and Alternaria dauci and their utility for understanding host-pathogen interaction during carrot leaf blight disease.</title>
        <authorList>
            <person name="Liu W."/>
            <person name="Xu S."/>
            <person name="Ou C."/>
            <person name="Liu X."/>
            <person name="Zhuang F."/>
            <person name="Deng X.W."/>
        </authorList>
    </citation>
    <scope>NUCLEOTIDE SEQUENCE [LARGE SCALE GENOMIC DNA]</scope>
    <source>
        <strain evidence="1 2">A2016</strain>
    </source>
</reference>
<dbReference type="Proteomes" id="UP001578633">
    <property type="component" value="Chromosome 8"/>
</dbReference>
<gene>
    <name evidence="1" type="ORF">ACET3X_008618</name>
</gene>
<keyword evidence="2" id="KW-1185">Reference proteome</keyword>
<dbReference type="RefSeq" id="XP_069304220.1">
    <property type="nucleotide sequence ID" value="XM_069454811.1"/>
</dbReference>
<protein>
    <submittedName>
        <fullName evidence="1">Uncharacterized protein</fullName>
    </submittedName>
</protein>
<organism evidence="1 2">
    <name type="scientific">Alternaria dauci</name>
    <dbReference type="NCBI Taxonomy" id="48095"/>
    <lineage>
        <taxon>Eukaryota</taxon>
        <taxon>Fungi</taxon>
        <taxon>Dikarya</taxon>
        <taxon>Ascomycota</taxon>
        <taxon>Pezizomycotina</taxon>
        <taxon>Dothideomycetes</taxon>
        <taxon>Pleosporomycetidae</taxon>
        <taxon>Pleosporales</taxon>
        <taxon>Pleosporineae</taxon>
        <taxon>Pleosporaceae</taxon>
        <taxon>Alternaria</taxon>
        <taxon>Alternaria sect. Porri</taxon>
    </lineage>
</organism>